<dbReference type="EMBL" id="CP017080">
    <property type="protein sequence ID" value="AOH53726.1"/>
    <property type="molecule type" value="Genomic_DNA"/>
</dbReference>
<evidence type="ECO:0000259" key="8">
    <source>
        <dbReference type="Pfam" id="PF00108"/>
    </source>
</evidence>
<dbReference type="InterPro" id="IPR016039">
    <property type="entry name" value="Thiolase-like"/>
</dbReference>
<dbReference type="InterPro" id="IPR050215">
    <property type="entry name" value="Thiolase-like_sf_Thiolase"/>
</dbReference>
<feature type="active site" description="Proton acceptor" evidence="6">
    <location>
        <position position="355"/>
    </location>
</feature>
<comment type="similarity">
    <text evidence="2 7">Belongs to the thiolase-like superfamily. Thiolase family.</text>
</comment>
<dbReference type="STRING" id="264697.ABE28_005140"/>
<dbReference type="InterPro" id="IPR020610">
    <property type="entry name" value="Thiolase_AS"/>
</dbReference>
<evidence type="ECO:0000313" key="10">
    <source>
        <dbReference type="EMBL" id="AOH53726.1"/>
    </source>
</evidence>
<dbReference type="PIRSF" id="PIRSF000429">
    <property type="entry name" value="Ac-CoA_Ac_transf"/>
    <property type="match status" value="1"/>
</dbReference>
<dbReference type="InterPro" id="IPR020616">
    <property type="entry name" value="Thiolase_N"/>
</dbReference>
<dbReference type="GO" id="GO:0005737">
    <property type="term" value="C:cytoplasm"/>
    <property type="evidence" value="ECO:0007669"/>
    <property type="project" value="UniProtKB-ARBA"/>
</dbReference>
<dbReference type="InterPro" id="IPR020615">
    <property type="entry name" value="Thiolase_acyl_enz_int_AS"/>
</dbReference>
<name>A0A1B3XKJ5_9BACI</name>
<evidence type="ECO:0000256" key="7">
    <source>
        <dbReference type="RuleBase" id="RU003557"/>
    </source>
</evidence>
<feature type="domain" description="Thiolase N-terminal" evidence="8">
    <location>
        <begin position="4"/>
        <end position="268"/>
    </location>
</feature>
<dbReference type="GO" id="GO:0006635">
    <property type="term" value="P:fatty acid beta-oxidation"/>
    <property type="evidence" value="ECO:0007669"/>
    <property type="project" value="TreeGrafter"/>
</dbReference>
<dbReference type="InterPro" id="IPR002155">
    <property type="entry name" value="Thiolase"/>
</dbReference>
<evidence type="ECO:0000256" key="5">
    <source>
        <dbReference type="ARBA" id="ARBA00024073"/>
    </source>
</evidence>
<proteinExistence type="inferred from homology"/>
<dbReference type="FunFam" id="3.40.47.10:FF:000010">
    <property type="entry name" value="Acetyl-CoA acetyltransferase (Thiolase)"/>
    <property type="match status" value="1"/>
</dbReference>
<comment type="pathway">
    <text evidence="1">Lipid metabolism.</text>
</comment>
<organism evidence="10 11">
    <name type="scientific">Peribacillus muralis</name>
    <dbReference type="NCBI Taxonomy" id="264697"/>
    <lineage>
        <taxon>Bacteria</taxon>
        <taxon>Bacillati</taxon>
        <taxon>Bacillota</taxon>
        <taxon>Bacilli</taxon>
        <taxon>Bacillales</taxon>
        <taxon>Bacillaceae</taxon>
        <taxon>Peribacillus</taxon>
    </lineage>
</organism>
<dbReference type="RefSeq" id="WP_064466747.1">
    <property type="nucleotide sequence ID" value="NZ_CP017080.1"/>
</dbReference>
<dbReference type="SUPFAM" id="SSF53901">
    <property type="entry name" value="Thiolase-like"/>
    <property type="match status" value="2"/>
</dbReference>
<feature type="domain" description="Thiolase C-terminal" evidence="9">
    <location>
        <begin position="276"/>
        <end position="397"/>
    </location>
</feature>
<keyword evidence="4 7" id="KW-0012">Acyltransferase</keyword>
<dbReference type="Pfam" id="PF00108">
    <property type="entry name" value="Thiolase_N"/>
    <property type="match status" value="1"/>
</dbReference>
<feature type="active site" description="Acyl-thioester intermediate" evidence="6">
    <location>
        <position position="90"/>
    </location>
</feature>
<dbReference type="AlphaFoldDB" id="A0A1B3XKJ5"/>
<dbReference type="GO" id="GO:0003988">
    <property type="term" value="F:acetyl-CoA C-acyltransferase activity"/>
    <property type="evidence" value="ECO:0007669"/>
    <property type="project" value="UniProtKB-EC"/>
</dbReference>
<dbReference type="PANTHER" id="PTHR43853:SF2">
    <property type="entry name" value="3-OXOADIPYL-COA_3-OXO-5,6-DEHYDROSUBERYL-COA THIOLASE"/>
    <property type="match status" value="1"/>
</dbReference>
<dbReference type="Proteomes" id="UP000077926">
    <property type="component" value="Chromosome"/>
</dbReference>
<evidence type="ECO:0000313" key="11">
    <source>
        <dbReference type="Proteomes" id="UP000077926"/>
    </source>
</evidence>
<evidence type="ECO:0000256" key="4">
    <source>
        <dbReference type="ARBA" id="ARBA00023315"/>
    </source>
</evidence>
<evidence type="ECO:0000256" key="2">
    <source>
        <dbReference type="ARBA" id="ARBA00010982"/>
    </source>
</evidence>
<dbReference type="PANTHER" id="PTHR43853">
    <property type="entry name" value="3-KETOACYL-COA THIOLASE, PEROXISOMAL"/>
    <property type="match status" value="1"/>
</dbReference>
<dbReference type="Gene3D" id="3.40.47.10">
    <property type="match status" value="1"/>
</dbReference>
<dbReference type="OrthoDB" id="9764892at2"/>
<dbReference type="PROSITE" id="PS00737">
    <property type="entry name" value="THIOLASE_2"/>
    <property type="match status" value="1"/>
</dbReference>
<keyword evidence="3 7" id="KW-0808">Transferase</keyword>
<dbReference type="PROSITE" id="PS00098">
    <property type="entry name" value="THIOLASE_1"/>
    <property type="match status" value="1"/>
</dbReference>
<dbReference type="Pfam" id="PF02803">
    <property type="entry name" value="Thiolase_C"/>
    <property type="match status" value="1"/>
</dbReference>
<keyword evidence="11" id="KW-1185">Reference proteome</keyword>
<dbReference type="NCBIfam" id="TIGR01930">
    <property type="entry name" value="AcCoA-C-Actrans"/>
    <property type="match status" value="1"/>
</dbReference>
<feature type="active site" description="Proton acceptor" evidence="6">
    <location>
        <position position="385"/>
    </location>
</feature>
<dbReference type="InterPro" id="IPR020613">
    <property type="entry name" value="Thiolase_CS"/>
</dbReference>
<sequence>MKDVVIVDAVRTPIGRYKGALKSVRPDDLGAIVIKALTDRNPALPPEQIDDVIFGNANQAGEDNRNVARMSALLAGLPVTVAGTTINRLCGSGLDAVMYAARSIAAGEGEIYIAGGTESMTRAPFVMAKPESEFPRGAMELQDTTIGWRFTNEKVKEMFGADSMPQTAENIAQRFSVSRGEQDRFALQSQLRAKYAVENERFFNEIIPVRFTDRKGKESIFIKDEHPRPDTTIEKLEKLKPIFKGGTITAGNASGVNDGASALLVMSAEKARELGLKPMAKYVAGAVAGLEPSIMGLGPIHATKKAVERAKIAIEDIGLIELNEAFASQAVECIRQLKLDQEKVNVNGGAIAFGHPLGASGARILTTLVHEMKKRNVRYGLATMCVGVGQGISAIIENMEED</sequence>
<dbReference type="KEGG" id="bmur:ABE28_005140"/>
<dbReference type="InterPro" id="IPR020617">
    <property type="entry name" value="Thiolase_C"/>
</dbReference>
<protein>
    <recommendedName>
        <fullName evidence="5">acetyl-CoA C-acyltransferase</fullName>
        <ecNumber evidence="5">2.3.1.16</ecNumber>
    </recommendedName>
</protein>
<dbReference type="GO" id="GO:0010124">
    <property type="term" value="P:phenylacetate catabolic process"/>
    <property type="evidence" value="ECO:0007669"/>
    <property type="project" value="TreeGrafter"/>
</dbReference>
<dbReference type="CDD" id="cd00751">
    <property type="entry name" value="thiolase"/>
    <property type="match status" value="1"/>
</dbReference>
<accession>A0A1B3XKJ5</accession>
<reference evidence="10 11" key="1">
    <citation type="submission" date="2016-08" db="EMBL/GenBank/DDBJ databases">
        <title>Complete genome sequence of Bacillus muralis G25-68, a strain with toxicity to nematodes.</title>
        <authorList>
            <person name="Zheng Z."/>
        </authorList>
    </citation>
    <scope>NUCLEOTIDE SEQUENCE [LARGE SCALE GENOMIC DNA]</scope>
    <source>
        <strain evidence="10 11">G25-68</strain>
    </source>
</reference>
<evidence type="ECO:0000256" key="6">
    <source>
        <dbReference type="PIRSR" id="PIRSR000429-1"/>
    </source>
</evidence>
<gene>
    <name evidence="10" type="ORF">ABE28_005140</name>
</gene>
<evidence type="ECO:0000256" key="1">
    <source>
        <dbReference type="ARBA" id="ARBA00005189"/>
    </source>
</evidence>
<evidence type="ECO:0000256" key="3">
    <source>
        <dbReference type="ARBA" id="ARBA00022679"/>
    </source>
</evidence>
<dbReference type="EC" id="2.3.1.16" evidence="5"/>
<evidence type="ECO:0000259" key="9">
    <source>
        <dbReference type="Pfam" id="PF02803"/>
    </source>
</evidence>
<dbReference type="PROSITE" id="PS00099">
    <property type="entry name" value="THIOLASE_3"/>
    <property type="match status" value="1"/>
</dbReference>